<keyword evidence="1" id="KW-0812">Transmembrane</keyword>
<accession>D3LUH9</accession>
<dbReference type="PANTHER" id="PTHR41324:SF1">
    <property type="entry name" value="DUF2232 DOMAIN-CONTAINING PROTEIN"/>
    <property type="match status" value="1"/>
</dbReference>
<proteinExistence type="predicted"/>
<keyword evidence="1" id="KW-1133">Transmembrane helix</keyword>
<feature type="transmembrane region" description="Helical" evidence="1">
    <location>
        <begin position="44"/>
        <end position="60"/>
    </location>
</feature>
<evidence type="ECO:0000256" key="1">
    <source>
        <dbReference type="SAM" id="Phobius"/>
    </source>
</evidence>
<organism evidence="2 4">
    <name type="scientific">Megasphaera lornae</name>
    <dbReference type="NCBI Taxonomy" id="1000568"/>
    <lineage>
        <taxon>Bacteria</taxon>
        <taxon>Bacillati</taxon>
        <taxon>Bacillota</taxon>
        <taxon>Negativicutes</taxon>
        <taxon>Veillonellales</taxon>
        <taxon>Veillonellaceae</taxon>
        <taxon>Megasphaera</taxon>
    </lineage>
</organism>
<evidence type="ECO:0000313" key="4">
    <source>
        <dbReference type="Proteomes" id="UP000003242"/>
    </source>
</evidence>
<evidence type="ECO:0008006" key="6">
    <source>
        <dbReference type="Google" id="ProtNLM"/>
    </source>
</evidence>
<comment type="caution">
    <text evidence="2">The sequence shown here is derived from an EMBL/GenBank/DDBJ whole genome shotgun (WGS) entry which is preliminary data.</text>
</comment>
<dbReference type="EMBL" id="AFIJ01000039">
    <property type="protein sequence ID" value="EGL39279.1"/>
    <property type="molecule type" value="Genomic_DNA"/>
</dbReference>
<keyword evidence="1" id="KW-0472">Membrane</keyword>
<dbReference type="PANTHER" id="PTHR41324">
    <property type="entry name" value="MEMBRANE PROTEIN-RELATED"/>
    <property type="match status" value="1"/>
</dbReference>
<dbReference type="OrthoDB" id="2987886at2"/>
<reference evidence="3 5" key="3">
    <citation type="submission" date="2011-04" db="EMBL/GenBank/DDBJ databases">
        <authorList>
            <person name="Harkins D.M."/>
            <person name="Madupu R."/>
            <person name="Durkin A.S."/>
            <person name="Torralba M."/>
            <person name="Methe B."/>
            <person name="Sutton G.G."/>
            <person name="Nelson K.E."/>
        </authorList>
    </citation>
    <scope>NUCLEOTIDE SEQUENCE [LARGE SCALE GENOMIC DNA]</scope>
    <source>
        <strain evidence="3 5">UPII 199-6</strain>
    </source>
</reference>
<evidence type="ECO:0000313" key="5">
    <source>
        <dbReference type="Proteomes" id="UP000004018"/>
    </source>
</evidence>
<dbReference type="eggNOG" id="COG4241">
    <property type="taxonomic scope" value="Bacteria"/>
</dbReference>
<reference evidence="4" key="1">
    <citation type="submission" date="2009-12" db="EMBL/GenBank/DDBJ databases">
        <title>Sequence of Clostridiales genomosp. BVAB3 str. UPII9-5.</title>
        <authorList>
            <person name="Madupu R."/>
            <person name="Durkin A.S."/>
            <person name="Torralba M."/>
            <person name="Methe B."/>
            <person name="Sutton G.G."/>
            <person name="Strausberg R.L."/>
            <person name="Nelson K.E."/>
        </authorList>
    </citation>
    <scope>NUCLEOTIDE SEQUENCE [LARGE SCALE GENOMIC DNA]</scope>
    <source>
        <strain evidence="4">28L</strain>
    </source>
</reference>
<feature type="transmembrane region" description="Helical" evidence="1">
    <location>
        <begin position="239"/>
        <end position="259"/>
    </location>
</feature>
<dbReference type="Pfam" id="PF09991">
    <property type="entry name" value="DUF2232"/>
    <property type="match status" value="1"/>
</dbReference>
<feature type="transmembrane region" description="Helical" evidence="1">
    <location>
        <begin position="206"/>
        <end position="224"/>
    </location>
</feature>
<dbReference type="EMBL" id="ADGP01000018">
    <property type="protein sequence ID" value="EFD94167.1"/>
    <property type="molecule type" value="Genomic_DNA"/>
</dbReference>
<reference evidence="2" key="2">
    <citation type="submission" date="2009-12" db="EMBL/GenBank/DDBJ databases">
        <authorList>
            <person name="Madupu R."/>
            <person name="Durkin A.S."/>
            <person name="Torralba M."/>
            <person name="Methe B."/>
            <person name="Sutton G.G."/>
            <person name="Strausberg R.L."/>
            <person name="Nelson K.E."/>
        </authorList>
    </citation>
    <scope>NUCLEOTIDE SEQUENCE</scope>
    <source>
        <strain evidence="2">28L</strain>
    </source>
</reference>
<feature type="transmembrane region" description="Helical" evidence="1">
    <location>
        <begin position="271"/>
        <end position="292"/>
    </location>
</feature>
<gene>
    <name evidence="2" type="ORF">HMPREF0889_0169</name>
    <name evidence="3" type="ORF">HMPREF1039_0538</name>
</gene>
<keyword evidence="5" id="KW-1185">Reference proteome</keyword>
<feature type="transmembrane region" description="Helical" evidence="1">
    <location>
        <begin position="163"/>
        <end position="185"/>
    </location>
</feature>
<dbReference type="STRING" id="699218.HMPREF0889_0169"/>
<dbReference type="AlphaFoldDB" id="D3LUH9"/>
<evidence type="ECO:0000313" key="2">
    <source>
        <dbReference type="EMBL" id="EFD94167.1"/>
    </source>
</evidence>
<dbReference type="Proteomes" id="UP000003242">
    <property type="component" value="Unassembled WGS sequence"/>
</dbReference>
<evidence type="ECO:0000313" key="3">
    <source>
        <dbReference type="EMBL" id="EGL39279.1"/>
    </source>
</evidence>
<dbReference type="InterPro" id="IPR018710">
    <property type="entry name" value="DUF2232"/>
</dbReference>
<sequence>MYIILSMFVLTLGTVFIPFFSFFAMCVMPVPVVWMYMRATWRETAALAIGAVILTVYWGGSYGGTVETGFFCLSGMIMGFGLRKRRSFFHCWGSGFIVLCAMAAVLAIRLYVVQGVTVFTYVQQFVILWGERLTAMATAQGMGEADKVALQTQLQSLWHTVPYMVPSLLVEIFSLSAWITLRLAIFQLHRQGQKAVSFLPVRCWDMGRGMVYLYIVSLVLKYWGTTRSWIWVQWTGENLLQIAFFFICVQGISFLFSFLQARKKSVVFQGLVLLLFFCIPFFSYIVFVLGLADLLFSYRRNKAVL</sequence>
<name>D3LUH9_9FIRM</name>
<feature type="transmembrane region" description="Helical" evidence="1">
    <location>
        <begin position="89"/>
        <end position="112"/>
    </location>
</feature>
<dbReference type="Proteomes" id="UP000004018">
    <property type="component" value="Unassembled WGS sequence"/>
</dbReference>
<protein>
    <recommendedName>
        <fullName evidence="6">DUF2232 domain-containing protein</fullName>
    </recommendedName>
</protein>